<dbReference type="InterPro" id="IPR013024">
    <property type="entry name" value="GGCT-like"/>
</dbReference>
<dbReference type="InterPro" id="IPR036568">
    <property type="entry name" value="GGCT-like_sf"/>
</dbReference>
<protein>
    <recommendedName>
        <fullName evidence="1">glutathione-specific gamma-glutamylcyclotransferase</fullName>
        <ecNumber evidence="1">4.3.2.7</ecNumber>
    </recommendedName>
</protein>
<dbReference type="InterPro" id="IPR006840">
    <property type="entry name" value="ChaC"/>
</dbReference>
<proteinExistence type="predicted"/>
<keyword evidence="2" id="KW-0456">Lyase</keyword>
<dbReference type="EMBL" id="UOEO01000034">
    <property type="protein sequence ID" value="VAW15526.1"/>
    <property type="molecule type" value="Genomic_DNA"/>
</dbReference>
<evidence type="ECO:0000256" key="1">
    <source>
        <dbReference type="ARBA" id="ARBA00012344"/>
    </source>
</evidence>
<dbReference type="Pfam" id="PF04752">
    <property type="entry name" value="ChaC"/>
    <property type="match status" value="1"/>
</dbReference>
<dbReference type="GO" id="GO:0006751">
    <property type="term" value="P:glutathione catabolic process"/>
    <property type="evidence" value="ECO:0007669"/>
    <property type="project" value="InterPro"/>
</dbReference>
<dbReference type="EC" id="4.3.2.7" evidence="1"/>
<dbReference type="PANTHER" id="PTHR12192:SF2">
    <property type="entry name" value="GLUTATHIONE-SPECIFIC GAMMA-GLUTAMYLCYCLOTRANSFERASE 2"/>
    <property type="match status" value="1"/>
</dbReference>
<gene>
    <name evidence="3" type="ORF">MNBD_ALPHA12-635</name>
</gene>
<dbReference type="AlphaFoldDB" id="A0A3B0U7Y0"/>
<dbReference type="GO" id="GO:0005737">
    <property type="term" value="C:cytoplasm"/>
    <property type="evidence" value="ECO:0007669"/>
    <property type="project" value="TreeGrafter"/>
</dbReference>
<organism evidence="3">
    <name type="scientific">hydrothermal vent metagenome</name>
    <dbReference type="NCBI Taxonomy" id="652676"/>
    <lineage>
        <taxon>unclassified sequences</taxon>
        <taxon>metagenomes</taxon>
        <taxon>ecological metagenomes</taxon>
    </lineage>
</organism>
<name>A0A3B0U7Y0_9ZZZZ</name>
<accession>A0A3B0U7Y0</accession>
<dbReference type="CDD" id="cd06661">
    <property type="entry name" value="GGCT_like"/>
    <property type="match status" value="1"/>
</dbReference>
<evidence type="ECO:0000256" key="2">
    <source>
        <dbReference type="ARBA" id="ARBA00023239"/>
    </source>
</evidence>
<reference evidence="3" key="1">
    <citation type="submission" date="2018-06" db="EMBL/GenBank/DDBJ databases">
        <authorList>
            <person name="Zhirakovskaya E."/>
        </authorList>
    </citation>
    <scope>NUCLEOTIDE SEQUENCE</scope>
</reference>
<dbReference type="Gene3D" id="3.10.490.10">
    <property type="entry name" value="Gamma-glutamyl cyclotransferase-like"/>
    <property type="match status" value="1"/>
</dbReference>
<sequence>MVHSYSFWVFGYGSLIWRPGFEFISAQGGLLCGFHRSLCIYSHLYRGTPEKPGLVFGLLPGGSCRGRAFEISSDKWAGVLSYLRERETQVYREVRGPIKLDDGRKVEALSFVANEDHAQFAGGLSIEEKLALVDSSQGQTGSNRDYIFNTMEHLTQLGISDRRLDNICRLLEQKQVS</sequence>
<dbReference type="PANTHER" id="PTHR12192">
    <property type="entry name" value="CATION TRANSPORT PROTEIN CHAC-RELATED"/>
    <property type="match status" value="1"/>
</dbReference>
<dbReference type="GO" id="GO:0061928">
    <property type="term" value="F:glutathione specific gamma-glutamylcyclotransferase activity"/>
    <property type="evidence" value="ECO:0007669"/>
    <property type="project" value="UniProtKB-EC"/>
</dbReference>
<dbReference type="SUPFAM" id="SSF110857">
    <property type="entry name" value="Gamma-glutamyl cyclotransferase-like"/>
    <property type="match status" value="1"/>
</dbReference>
<evidence type="ECO:0000313" key="3">
    <source>
        <dbReference type="EMBL" id="VAW15526.1"/>
    </source>
</evidence>